<evidence type="ECO:0000313" key="4">
    <source>
        <dbReference type="WBParaSite" id="HPBE_0001343501-mRNA-1"/>
    </source>
</evidence>
<dbReference type="EMBL" id="UZAH01027916">
    <property type="protein sequence ID" value="VDO96148.1"/>
    <property type="molecule type" value="Genomic_DNA"/>
</dbReference>
<dbReference type="InterPro" id="IPR055510">
    <property type="entry name" value="DUF7083"/>
</dbReference>
<sequence length="275" mass="31778">MGEQGAAIVKLMEKLSALSAVNSPLDPERGRTFDLWLKRYQDLFENELDERDKTRLLVSCIDEDFHQRLTAVTSPKQPLELSWNEILEVMERQFGSAKTLHLRRFECFKMRYEGQEFNNCELQVKTKCANAKLDAMDFDGLQYPVYVAGFPEPEFADYRTRLLRKLDQSEKVTLIRSYKGDSQMLESDPSVNLFAVRGHFEAKRSMCREMSQTRSNILLTRRNQTNEVDRLPTTAAVSNVIAVLKKDDHPHLDVFINSQPTQLLFRLGNNGNFCT</sequence>
<reference evidence="2 3" key="1">
    <citation type="submission" date="2018-11" db="EMBL/GenBank/DDBJ databases">
        <authorList>
            <consortium name="Pathogen Informatics"/>
        </authorList>
    </citation>
    <scope>NUCLEOTIDE SEQUENCE [LARGE SCALE GENOMIC DNA]</scope>
</reference>
<dbReference type="Pfam" id="PF23309">
    <property type="entry name" value="DUF7083"/>
    <property type="match status" value="1"/>
</dbReference>
<keyword evidence="3" id="KW-1185">Reference proteome</keyword>
<name>A0A183FXX0_HELPZ</name>
<reference evidence="4" key="2">
    <citation type="submission" date="2019-09" db="UniProtKB">
        <authorList>
            <consortium name="WormBaseParasite"/>
        </authorList>
    </citation>
    <scope>IDENTIFICATION</scope>
</reference>
<proteinExistence type="predicted"/>
<dbReference type="WBParaSite" id="HPBE_0001343501-mRNA-1">
    <property type="protein sequence ID" value="HPBE_0001343501-mRNA-1"/>
    <property type="gene ID" value="HPBE_0001343501"/>
</dbReference>
<accession>A0A3P8D6I9</accession>
<evidence type="ECO:0000259" key="1">
    <source>
        <dbReference type="Pfam" id="PF23309"/>
    </source>
</evidence>
<accession>A0A183FXX0</accession>
<gene>
    <name evidence="2" type="ORF">HPBE_LOCUS13436</name>
</gene>
<evidence type="ECO:0000313" key="3">
    <source>
        <dbReference type="Proteomes" id="UP000050761"/>
    </source>
</evidence>
<dbReference type="Proteomes" id="UP000050761">
    <property type="component" value="Unassembled WGS sequence"/>
</dbReference>
<evidence type="ECO:0000313" key="2">
    <source>
        <dbReference type="EMBL" id="VDO96148.1"/>
    </source>
</evidence>
<organism evidence="3 4">
    <name type="scientific">Heligmosomoides polygyrus</name>
    <name type="common">Parasitic roundworm</name>
    <dbReference type="NCBI Taxonomy" id="6339"/>
    <lineage>
        <taxon>Eukaryota</taxon>
        <taxon>Metazoa</taxon>
        <taxon>Ecdysozoa</taxon>
        <taxon>Nematoda</taxon>
        <taxon>Chromadorea</taxon>
        <taxon>Rhabditida</taxon>
        <taxon>Rhabditina</taxon>
        <taxon>Rhabditomorpha</taxon>
        <taxon>Strongyloidea</taxon>
        <taxon>Heligmosomidae</taxon>
        <taxon>Heligmosomoides</taxon>
    </lineage>
</organism>
<dbReference type="AlphaFoldDB" id="A0A183FXX0"/>
<feature type="domain" description="DUF7083" evidence="1">
    <location>
        <begin position="25"/>
        <end position="96"/>
    </location>
</feature>
<protein>
    <recommendedName>
        <fullName evidence="1">DUF7083 domain-containing protein</fullName>
    </recommendedName>
</protein>